<proteinExistence type="predicted"/>
<sequence length="330" mass="36457">MTLSDQKVALVTGANGGVGLALCERMLAENPKLKLILACRNLARAIAAKKVLTTGRPAASVDIVLMDVSSVASVYRAAREISQAYDRLDYLFLNAGFMKVTHVDWQSFFGRLFTAQCVEMLATGKGLLVQDGQKTPEGLQAVFATNLFGHYVLLREVDALLRRGARVVWTSSVNASSAEFDIADVQCARGAEPYASSKHAVDLTSVALSERWRDRGVHSHVTCPGLVLTNLTYGILPRWFWTLIVPLLYLMRVFLPSNTIDPYHGSEAHVWVANQRAESLDPALKYCSRVSVLGNAYTDALKLDVTLDEGEHLLDQLSQLELDMRQKFKK</sequence>
<reference evidence="2" key="1">
    <citation type="submission" date="2025-08" db="UniProtKB">
        <authorList>
            <consortium name="RefSeq"/>
        </authorList>
    </citation>
    <scope>IDENTIFICATION</scope>
</reference>
<gene>
    <name evidence="2" type="primary">LOC106814670</name>
</gene>
<dbReference type="PANTHER" id="PTHR44442">
    <property type="entry name" value="3-KETO-STEROID REDUCTASE"/>
    <property type="match status" value="1"/>
</dbReference>
<dbReference type="PANTHER" id="PTHR44442:SF1">
    <property type="entry name" value="3-KETO-STEROID REDUCTASE_17-BETA-HYDROXYSTEROID DEHYDROGENASE 7"/>
    <property type="match status" value="1"/>
</dbReference>
<dbReference type="PRINTS" id="PR00081">
    <property type="entry name" value="GDHRDH"/>
</dbReference>
<evidence type="ECO:0000313" key="2">
    <source>
        <dbReference type="RefSeq" id="XP_014674503.1"/>
    </source>
</evidence>
<dbReference type="InterPro" id="IPR002347">
    <property type="entry name" value="SDR_fam"/>
</dbReference>
<name>A0ABM1EQN2_PRICU</name>
<dbReference type="Proteomes" id="UP000695022">
    <property type="component" value="Unplaced"/>
</dbReference>
<keyword evidence="1" id="KW-1185">Reference proteome</keyword>
<protein>
    <submittedName>
        <fullName evidence="2">3-keto-steroid reductase-like</fullName>
    </submittedName>
</protein>
<organism evidence="1 2">
    <name type="scientific">Priapulus caudatus</name>
    <name type="common">Priapulid worm</name>
    <dbReference type="NCBI Taxonomy" id="37621"/>
    <lineage>
        <taxon>Eukaryota</taxon>
        <taxon>Metazoa</taxon>
        <taxon>Ecdysozoa</taxon>
        <taxon>Scalidophora</taxon>
        <taxon>Priapulida</taxon>
        <taxon>Priapulimorpha</taxon>
        <taxon>Priapulimorphida</taxon>
        <taxon>Priapulidae</taxon>
        <taxon>Priapulus</taxon>
    </lineage>
</organism>
<dbReference type="InterPro" id="IPR036291">
    <property type="entry name" value="NAD(P)-bd_dom_sf"/>
</dbReference>
<dbReference type="SUPFAM" id="SSF51735">
    <property type="entry name" value="NAD(P)-binding Rossmann-fold domains"/>
    <property type="match status" value="1"/>
</dbReference>
<dbReference type="Pfam" id="PF00106">
    <property type="entry name" value="adh_short"/>
    <property type="match status" value="1"/>
</dbReference>
<dbReference type="RefSeq" id="XP_014674503.1">
    <property type="nucleotide sequence ID" value="XM_014819017.1"/>
</dbReference>
<dbReference type="InterPro" id="IPR052834">
    <property type="entry name" value="3KSR/17beta-HSD"/>
</dbReference>
<accession>A0ABM1EQN2</accession>
<dbReference type="Gene3D" id="3.40.50.720">
    <property type="entry name" value="NAD(P)-binding Rossmann-like Domain"/>
    <property type="match status" value="1"/>
</dbReference>
<dbReference type="GeneID" id="106814670"/>
<evidence type="ECO:0000313" key="1">
    <source>
        <dbReference type="Proteomes" id="UP000695022"/>
    </source>
</evidence>